<keyword evidence="8 10" id="KW-0460">Magnesium</keyword>
<comment type="similarity">
    <text evidence="3 10 13">Belongs to the IPP transferase family.</text>
</comment>
<name>A0A101FZD7_9CHLR</name>
<comment type="function">
    <text evidence="2 10 12">Catalyzes the transfer of a dimethylallyl group onto the adenine at position 37 in tRNAs that read codons beginning with uridine, leading to the formation of N6-(dimethylallyl)adenosine (i(6)A).</text>
</comment>
<dbReference type="Gene3D" id="3.40.50.300">
    <property type="entry name" value="P-loop containing nucleotide triphosphate hydrolases"/>
    <property type="match status" value="1"/>
</dbReference>
<comment type="caution">
    <text evidence="10">Lacks conserved residue(s) required for the propagation of feature annotation.</text>
</comment>
<evidence type="ECO:0000256" key="9">
    <source>
        <dbReference type="ARBA" id="ARBA00049563"/>
    </source>
</evidence>
<dbReference type="PANTHER" id="PTHR11088:SF60">
    <property type="entry name" value="TRNA DIMETHYLALLYLTRANSFERASE"/>
    <property type="match status" value="1"/>
</dbReference>
<dbReference type="GO" id="GO:0005524">
    <property type="term" value="F:ATP binding"/>
    <property type="evidence" value="ECO:0007669"/>
    <property type="project" value="UniProtKB-UniRule"/>
</dbReference>
<evidence type="ECO:0000256" key="7">
    <source>
        <dbReference type="ARBA" id="ARBA00022840"/>
    </source>
</evidence>
<feature type="region of interest" description="Interaction with substrate tRNA" evidence="10">
    <location>
        <begin position="44"/>
        <end position="47"/>
    </location>
</feature>
<keyword evidence="6 10" id="KW-0547">Nucleotide-binding</keyword>
<keyword evidence="5 10" id="KW-0819">tRNA processing</keyword>
<evidence type="ECO:0000256" key="6">
    <source>
        <dbReference type="ARBA" id="ARBA00022741"/>
    </source>
</evidence>
<dbReference type="PATRIC" id="fig|167964.4.peg.341"/>
<evidence type="ECO:0000313" key="15">
    <source>
        <dbReference type="Proteomes" id="UP000064249"/>
    </source>
</evidence>
<evidence type="ECO:0000256" key="8">
    <source>
        <dbReference type="ARBA" id="ARBA00022842"/>
    </source>
</evidence>
<dbReference type="SUPFAM" id="SSF52540">
    <property type="entry name" value="P-loop containing nucleoside triphosphate hydrolases"/>
    <property type="match status" value="2"/>
</dbReference>
<dbReference type="PANTHER" id="PTHR11088">
    <property type="entry name" value="TRNA DIMETHYLALLYLTRANSFERASE"/>
    <property type="match status" value="1"/>
</dbReference>
<feature type="binding site" evidence="10">
    <location>
        <begin position="19"/>
        <end position="26"/>
    </location>
    <ligand>
        <name>ATP</name>
        <dbReference type="ChEBI" id="CHEBI:30616"/>
    </ligand>
</feature>
<feature type="site" description="Interaction with substrate tRNA" evidence="10">
    <location>
        <position position="110"/>
    </location>
</feature>
<dbReference type="HAMAP" id="MF_00185">
    <property type="entry name" value="IPP_trans"/>
    <property type="match status" value="1"/>
</dbReference>
<comment type="cofactor">
    <cofactor evidence="1 10">
        <name>Mg(2+)</name>
        <dbReference type="ChEBI" id="CHEBI:18420"/>
    </cofactor>
</comment>
<accession>A0A101FZD7</accession>
<gene>
    <name evidence="10" type="primary">miaA</name>
    <name evidence="14" type="ORF">XD73_0049</name>
</gene>
<reference evidence="14 15" key="1">
    <citation type="journal article" date="2015" name="MBio">
        <title>Genome-Resolved Metagenomic Analysis Reveals Roles for Candidate Phyla and Other Microbial Community Members in Biogeochemical Transformations in Oil Reservoirs.</title>
        <authorList>
            <person name="Hu P."/>
            <person name="Tom L."/>
            <person name="Singh A."/>
            <person name="Thomas B.C."/>
            <person name="Baker B.J."/>
            <person name="Piceno Y.M."/>
            <person name="Andersen G.L."/>
            <person name="Banfield J.F."/>
        </authorList>
    </citation>
    <scope>NUCLEOTIDE SEQUENCE [LARGE SCALE GENOMIC DNA]</scope>
    <source>
        <strain evidence="14">46_16</strain>
    </source>
</reference>
<proteinExistence type="inferred from homology"/>
<evidence type="ECO:0000256" key="11">
    <source>
        <dbReference type="RuleBase" id="RU003783"/>
    </source>
</evidence>
<dbReference type="GO" id="GO:0006400">
    <property type="term" value="P:tRNA modification"/>
    <property type="evidence" value="ECO:0007669"/>
    <property type="project" value="TreeGrafter"/>
</dbReference>
<comment type="caution">
    <text evidence="14">The sequence shown here is derived from an EMBL/GenBank/DDBJ whole genome shotgun (WGS) entry which is preliminary data.</text>
</comment>
<dbReference type="NCBIfam" id="TIGR00174">
    <property type="entry name" value="miaA"/>
    <property type="match status" value="1"/>
</dbReference>
<organism evidence="14 15">
    <name type="scientific">Anaerolinea thermophila</name>
    <dbReference type="NCBI Taxonomy" id="167964"/>
    <lineage>
        <taxon>Bacteria</taxon>
        <taxon>Bacillati</taxon>
        <taxon>Chloroflexota</taxon>
        <taxon>Anaerolineae</taxon>
        <taxon>Anaerolineales</taxon>
        <taxon>Anaerolineaceae</taxon>
        <taxon>Anaerolinea</taxon>
    </lineage>
</organism>
<evidence type="ECO:0000256" key="2">
    <source>
        <dbReference type="ARBA" id="ARBA00003213"/>
    </source>
</evidence>
<dbReference type="Pfam" id="PF01715">
    <property type="entry name" value="IPPT"/>
    <property type="match status" value="1"/>
</dbReference>
<dbReference type="Gene3D" id="1.10.20.140">
    <property type="match status" value="1"/>
</dbReference>
<comment type="catalytic activity">
    <reaction evidence="9 10 11">
        <text>adenosine(37) in tRNA + dimethylallyl diphosphate = N(6)-dimethylallyladenosine(37) in tRNA + diphosphate</text>
        <dbReference type="Rhea" id="RHEA:26482"/>
        <dbReference type="Rhea" id="RHEA-COMP:10162"/>
        <dbReference type="Rhea" id="RHEA-COMP:10375"/>
        <dbReference type="ChEBI" id="CHEBI:33019"/>
        <dbReference type="ChEBI" id="CHEBI:57623"/>
        <dbReference type="ChEBI" id="CHEBI:74411"/>
        <dbReference type="ChEBI" id="CHEBI:74415"/>
        <dbReference type="EC" id="2.5.1.75"/>
    </reaction>
</comment>
<evidence type="ECO:0000313" key="14">
    <source>
        <dbReference type="EMBL" id="KUK47103.1"/>
    </source>
</evidence>
<dbReference type="EC" id="2.5.1.75" evidence="10"/>
<keyword evidence="7 10" id="KW-0067">ATP-binding</keyword>
<evidence type="ECO:0000256" key="12">
    <source>
        <dbReference type="RuleBase" id="RU003784"/>
    </source>
</evidence>
<keyword evidence="4 10" id="KW-0808">Transferase</keyword>
<dbReference type="InterPro" id="IPR027417">
    <property type="entry name" value="P-loop_NTPase"/>
</dbReference>
<comment type="subunit">
    <text evidence="10">Monomer.</text>
</comment>
<evidence type="ECO:0000256" key="13">
    <source>
        <dbReference type="RuleBase" id="RU003785"/>
    </source>
</evidence>
<feature type="binding site" evidence="10">
    <location>
        <begin position="21"/>
        <end position="26"/>
    </location>
    <ligand>
        <name>substrate</name>
    </ligand>
</feature>
<dbReference type="GO" id="GO:0052381">
    <property type="term" value="F:tRNA dimethylallyltransferase activity"/>
    <property type="evidence" value="ECO:0007669"/>
    <property type="project" value="UniProtKB-UniRule"/>
</dbReference>
<protein>
    <recommendedName>
        <fullName evidence="10">tRNA dimethylallyltransferase</fullName>
        <ecNumber evidence="10">2.5.1.75</ecNumber>
    </recommendedName>
    <alternativeName>
        <fullName evidence="10">Dimethylallyl diphosphate:tRNA dimethylallyltransferase</fullName>
        <shortName evidence="10">DMAPP:tRNA dimethylallyltransferase</shortName>
        <shortName evidence="10">DMATase</shortName>
    </alternativeName>
    <alternativeName>
        <fullName evidence="10">Isopentenyl-diphosphate:tRNA isopentenyltransferase</fullName>
        <shortName evidence="10">IPP transferase</shortName>
        <shortName evidence="10">IPPT</shortName>
        <shortName evidence="10">IPTase</shortName>
    </alternativeName>
</protein>
<evidence type="ECO:0000256" key="10">
    <source>
        <dbReference type="HAMAP-Rule" id="MF_00185"/>
    </source>
</evidence>
<sequence>MNGLKMQLPVTDPVIVMVGPTAVGKTTLAIGLAQRFSAEIISLDSRYLYKGMNIGTAKPTIEEMQGVTHHLIDIAEPDEPLSLPQIQQQVTQTIVAIKGRGNIPFMVGGTGQYVWSVVEGWLPPPAIPNMRLREVLEEMAGEVGASTMYDYVALLDPEAARKIEPNNVRRTIRALEVIFSTGELFSDLKRRNPPHHDFKIIGLQRPRQDLYKRVDQRIDQMIADGIVEETEMLLRKGFSPDLPSMTAIGYKEITQYLEKEISLEEAVRLMKRRTRIFIRHQANWFKQTDERIQWFEMTPQVLTEIATFISSTDGWINNK</sequence>
<evidence type="ECO:0000256" key="1">
    <source>
        <dbReference type="ARBA" id="ARBA00001946"/>
    </source>
</evidence>
<dbReference type="Proteomes" id="UP000064249">
    <property type="component" value="Unassembled WGS sequence"/>
</dbReference>
<dbReference type="EMBL" id="LGFU01000001">
    <property type="protein sequence ID" value="KUK47103.1"/>
    <property type="molecule type" value="Genomic_DNA"/>
</dbReference>
<evidence type="ECO:0000256" key="5">
    <source>
        <dbReference type="ARBA" id="ARBA00022694"/>
    </source>
</evidence>
<evidence type="ECO:0000256" key="4">
    <source>
        <dbReference type="ARBA" id="ARBA00022679"/>
    </source>
</evidence>
<dbReference type="InterPro" id="IPR018022">
    <property type="entry name" value="IPT"/>
</dbReference>
<feature type="site" description="Interaction with substrate tRNA" evidence="10">
    <location>
        <position position="133"/>
    </location>
</feature>
<dbReference type="InterPro" id="IPR039657">
    <property type="entry name" value="Dimethylallyltransferase"/>
</dbReference>
<evidence type="ECO:0000256" key="3">
    <source>
        <dbReference type="ARBA" id="ARBA00005842"/>
    </source>
</evidence>
<dbReference type="AlphaFoldDB" id="A0A101FZD7"/>